<accession>A0A9N8F3N0</accession>
<keyword evidence="3" id="KW-0812">Transmembrane</keyword>
<protein>
    <submittedName>
        <fullName evidence="5">KDEL motif-containing protein 1</fullName>
    </submittedName>
</protein>
<sequence>MKMFFCNGKPYFSILKVSFLCIVVANFFIFLQTAPSFTTWIQQEALQEEWYEFVKDYRQTFRRSPPEGMSRWFEYAQRHECDTRGVNYQALNVDLEFFRQQNLDQGHKLDMDQVIEKGKQITDFFMAFSLEHHKLTIVEYHGKGWGFDWKPIQWKYTEHLMRGLLEPLRQHTPPLTLQFIVNMHDKARDASVNATYPVLSFCKQDYYTNDKKIPNHNNQTTAGKSHLFNATYNEGPHPNEHPFLASRDLLIPARSSLVFHRHDFWFWPMYSHGLNFADRDNVINWRGSTTGEWGTGPRFQMMRQYGGTRVHPLTDNGVSVDFAFASQIQTPDGEEGSLMQDGYRFANKMWYRELQQNKYILDVDGNGFTGRFPGLLRSGSLIFKSSHYREWYHGVMEPFQHYIPVNYDLSDLVEKVAWAHDHPDVVQQIVTASRKRVETRLRRDDSKCYTYRMLLEYQTLFEEQKQPKQTQT</sequence>
<keyword evidence="6" id="KW-1185">Reference proteome</keyword>
<dbReference type="Pfam" id="PF05686">
    <property type="entry name" value="Glyco_transf_90"/>
    <property type="match status" value="1"/>
</dbReference>
<keyword evidence="3" id="KW-1133">Transmembrane helix</keyword>
<gene>
    <name evidence="5" type="ORF">SEMRO_3214_G345400.1</name>
</gene>
<evidence type="ECO:0000256" key="2">
    <source>
        <dbReference type="ARBA" id="ARBA00022679"/>
    </source>
</evidence>
<dbReference type="PANTHER" id="PTHR12203:SF35">
    <property type="entry name" value="PROTEIN O-GLUCOSYLTRANSFERASE 1"/>
    <property type="match status" value="1"/>
</dbReference>
<dbReference type="PANTHER" id="PTHR12203">
    <property type="entry name" value="KDEL LYS-ASP-GLU-LEU CONTAINING - RELATED"/>
    <property type="match status" value="1"/>
</dbReference>
<comment type="caution">
    <text evidence="5">The sequence shown here is derived from an EMBL/GenBank/DDBJ whole genome shotgun (WGS) entry which is preliminary data.</text>
</comment>
<keyword evidence="2" id="KW-0808">Transferase</keyword>
<feature type="transmembrane region" description="Helical" evidence="3">
    <location>
        <begin position="12"/>
        <end position="31"/>
    </location>
</feature>
<evidence type="ECO:0000256" key="1">
    <source>
        <dbReference type="ARBA" id="ARBA00010118"/>
    </source>
</evidence>
<dbReference type="InterPro" id="IPR006598">
    <property type="entry name" value="CAP10"/>
</dbReference>
<reference evidence="5" key="1">
    <citation type="submission" date="2020-06" db="EMBL/GenBank/DDBJ databases">
        <authorList>
            <consortium name="Plant Systems Biology data submission"/>
        </authorList>
    </citation>
    <scope>NUCLEOTIDE SEQUENCE</scope>
    <source>
        <strain evidence="5">D6</strain>
    </source>
</reference>
<evidence type="ECO:0000313" key="6">
    <source>
        <dbReference type="Proteomes" id="UP001153069"/>
    </source>
</evidence>
<dbReference type="Proteomes" id="UP001153069">
    <property type="component" value="Unassembled WGS sequence"/>
</dbReference>
<feature type="domain" description="Glycosyl transferase CAP10" evidence="4">
    <location>
        <begin position="227"/>
        <end position="464"/>
    </location>
</feature>
<evidence type="ECO:0000256" key="3">
    <source>
        <dbReference type="SAM" id="Phobius"/>
    </source>
</evidence>
<comment type="similarity">
    <text evidence="1">Belongs to the glycosyltransferase 90 family.</text>
</comment>
<evidence type="ECO:0000259" key="4">
    <source>
        <dbReference type="SMART" id="SM00672"/>
    </source>
</evidence>
<dbReference type="SMART" id="SM00672">
    <property type="entry name" value="CAP10"/>
    <property type="match status" value="1"/>
</dbReference>
<proteinExistence type="inferred from homology"/>
<dbReference type="OrthoDB" id="48801at2759"/>
<evidence type="ECO:0000313" key="5">
    <source>
        <dbReference type="EMBL" id="CAB9531064.1"/>
    </source>
</evidence>
<dbReference type="EMBL" id="CAICTM010003212">
    <property type="protein sequence ID" value="CAB9531064.1"/>
    <property type="molecule type" value="Genomic_DNA"/>
</dbReference>
<dbReference type="InterPro" id="IPR051091">
    <property type="entry name" value="O-Glucosyltr/Glycosyltrsf_90"/>
</dbReference>
<dbReference type="GO" id="GO:0016740">
    <property type="term" value="F:transferase activity"/>
    <property type="evidence" value="ECO:0007669"/>
    <property type="project" value="UniProtKB-KW"/>
</dbReference>
<dbReference type="AlphaFoldDB" id="A0A9N8F3N0"/>
<keyword evidence="3" id="KW-0472">Membrane</keyword>
<name>A0A9N8F3N0_9STRA</name>
<organism evidence="5 6">
    <name type="scientific">Seminavis robusta</name>
    <dbReference type="NCBI Taxonomy" id="568900"/>
    <lineage>
        <taxon>Eukaryota</taxon>
        <taxon>Sar</taxon>
        <taxon>Stramenopiles</taxon>
        <taxon>Ochrophyta</taxon>
        <taxon>Bacillariophyta</taxon>
        <taxon>Bacillariophyceae</taxon>
        <taxon>Bacillariophycidae</taxon>
        <taxon>Naviculales</taxon>
        <taxon>Naviculaceae</taxon>
        <taxon>Seminavis</taxon>
    </lineage>
</organism>